<organism evidence="7">
    <name type="scientific">Isoptericola variabilis (strain 225)</name>
    <dbReference type="NCBI Taxonomy" id="743718"/>
    <lineage>
        <taxon>Bacteria</taxon>
        <taxon>Bacillati</taxon>
        <taxon>Actinomycetota</taxon>
        <taxon>Actinomycetes</taxon>
        <taxon>Micrococcales</taxon>
        <taxon>Promicromonosporaceae</taxon>
        <taxon>Isoptericola</taxon>
    </lineage>
</organism>
<sequence length="222" mass="23037">MSARGGAVAVVPLRDGVSGKSRLAGELDPPARRRLVAALARHVVEVLAAMPAVERIVVVTADLGFVHETLAGLLGPAGRVTVVEQPAQRPGLNAAVAVGREHASGLGAERLLVVHADLPALAPDDVEAVLRADADVVVATDRHASGTNLLLVPLHPPGSSFTFRFGPDSRAAHVAEAGRLGLRAVVVHRPGTAADLDTIDDWTELPPAVRARVRTAVGHRLP</sequence>
<keyword evidence="1 5" id="KW-0808">Transferase</keyword>
<dbReference type="EMBL" id="CP002810">
    <property type="protein sequence ID" value="AEG45375.1"/>
    <property type="molecule type" value="Genomic_DNA"/>
</dbReference>
<dbReference type="HAMAP" id="MF_02114">
    <property type="entry name" value="CofC"/>
    <property type="match status" value="1"/>
</dbReference>
<evidence type="ECO:0000256" key="1">
    <source>
        <dbReference type="ARBA" id="ARBA00022679"/>
    </source>
</evidence>
<dbReference type="Proteomes" id="UP000009236">
    <property type="component" value="Chromosome"/>
</dbReference>
<evidence type="ECO:0000256" key="2">
    <source>
        <dbReference type="ARBA" id="ARBA00022695"/>
    </source>
</evidence>
<evidence type="ECO:0000256" key="3">
    <source>
        <dbReference type="ARBA" id="ARBA00022741"/>
    </source>
</evidence>
<feature type="binding site" evidence="5">
    <location>
        <position position="147"/>
    </location>
    <ligand>
        <name>phosphoenolpyruvate</name>
        <dbReference type="ChEBI" id="CHEBI:58702"/>
    </ligand>
</feature>
<dbReference type="PANTHER" id="PTHR40392:SF1">
    <property type="entry name" value="2-PHOSPHO-L-LACTATE GUANYLYLTRANSFERASE"/>
    <property type="match status" value="1"/>
</dbReference>
<feature type="binding site" evidence="5">
    <location>
        <position position="169"/>
    </location>
    <ligand>
        <name>phosphoenolpyruvate</name>
        <dbReference type="ChEBI" id="CHEBI:58702"/>
    </ligand>
</feature>
<evidence type="ECO:0000256" key="5">
    <source>
        <dbReference type="HAMAP-Rule" id="MF_02114"/>
    </source>
</evidence>
<keyword evidence="2 5" id="KW-0548">Nucleotidyltransferase</keyword>
<feature type="binding site" evidence="5">
    <location>
        <position position="166"/>
    </location>
    <ligand>
        <name>phosphoenolpyruvate</name>
        <dbReference type="ChEBI" id="CHEBI:58702"/>
    </ligand>
</feature>
<dbReference type="HOGENOM" id="CLU_076569_1_0_11"/>
<dbReference type="SUPFAM" id="SSF53448">
    <property type="entry name" value="Nucleotide-diphospho-sugar transferases"/>
    <property type="match status" value="1"/>
</dbReference>
<protein>
    <recommendedName>
        <fullName evidence="5">Phosphoenolpyruvate guanylyltransferase</fullName>
        <shortName evidence="5">PEP guanylyltransferase</shortName>
        <ecNumber evidence="5">2.7.7.105</ecNumber>
    </recommendedName>
</protein>
<comment type="catalytic activity">
    <reaction evidence="5">
        <text>phosphoenolpyruvate + GTP + H(+) = enolpyruvoyl-2-diphospho-5'-guanosine + diphosphate</text>
        <dbReference type="Rhea" id="RHEA:30519"/>
        <dbReference type="ChEBI" id="CHEBI:15378"/>
        <dbReference type="ChEBI" id="CHEBI:33019"/>
        <dbReference type="ChEBI" id="CHEBI:37565"/>
        <dbReference type="ChEBI" id="CHEBI:58702"/>
        <dbReference type="ChEBI" id="CHEBI:143701"/>
        <dbReference type="EC" id="2.7.7.105"/>
    </reaction>
</comment>
<keyword evidence="7" id="KW-1185">Reference proteome</keyword>
<dbReference type="AlphaFoldDB" id="F6FU04"/>
<dbReference type="GO" id="GO:0043814">
    <property type="term" value="F:phospholactate guanylyltransferase activity"/>
    <property type="evidence" value="ECO:0007669"/>
    <property type="project" value="InterPro"/>
</dbReference>
<dbReference type="KEGG" id="iva:Isova_2672"/>
<dbReference type="EC" id="2.7.7.105" evidence="5"/>
<comment type="function">
    <text evidence="5">Guanylyltransferase that catalyzes the activation of phosphoenolpyruvate (PEP) as enolpyruvoyl-2-diphospho-5'-guanosine, via the condensation of PEP with GTP. It is involved in the biosynthesis of coenzyme F420, a hydride carrier cofactor.</text>
</comment>
<dbReference type="PANTHER" id="PTHR40392">
    <property type="entry name" value="2-PHOSPHO-L-LACTATE GUANYLYLTRANSFERASE"/>
    <property type="match status" value="1"/>
</dbReference>
<gene>
    <name evidence="5" type="primary">fbiD</name>
    <name evidence="6" type="ordered locus">Isova_2672</name>
</gene>
<dbReference type="STRING" id="743718.Isova_2672"/>
<dbReference type="NCBIfam" id="TIGR03552">
    <property type="entry name" value="F420_cofC"/>
    <property type="match status" value="1"/>
</dbReference>
<dbReference type="InterPro" id="IPR002835">
    <property type="entry name" value="CofC"/>
</dbReference>
<dbReference type="InterPro" id="IPR029044">
    <property type="entry name" value="Nucleotide-diphossugar_trans"/>
</dbReference>
<comment type="pathway">
    <text evidence="5">Cofactor biosynthesis; coenzyme F420 biosynthesis.</text>
</comment>
<name>F6FU04_ISOV2</name>
<dbReference type="GO" id="GO:0005525">
    <property type="term" value="F:GTP binding"/>
    <property type="evidence" value="ECO:0007669"/>
    <property type="project" value="UniProtKB-KW"/>
</dbReference>
<keyword evidence="4 5" id="KW-0342">GTP-binding</keyword>
<proteinExistence type="inferred from homology"/>
<reference evidence="6 7" key="1">
    <citation type="submission" date="2011-05" db="EMBL/GenBank/DDBJ databases">
        <title>Complete sequence of Isoptericola variabilis 225.</title>
        <authorList>
            <consortium name="US DOE Joint Genome Institute"/>
            <person name="Lucas S."/>
            <person name="Han J."/>
            <person name="Lapidus A."/>
            <person name="Cheng J.-F."/>
            <person name="Goodwin L."/>
            <person name="Pitluck S."/>
            <person name="Peters L."/>
            <person name="Mikhailova N."/>
            <person name="Zeytun A."/>
            <person name="Han C."/>
            <person name="Tapia R."/>
            <person name="Land M."/>
            <person name="Hauser L."/>
            <person name="Kyrpides N."/>
            <person name="Ivanova N."/>
            <person name="Pagani I."/>
            <person name="Siebers A."/>
            <person name="Allgaier M."/>
            <person name="Thelen M."/>
            <person name="Hugenholtz P."/>
            <person name="Gladden J."/>
            <person name="Woyke T."/>
        </authorList>
    </citation>
    <scope>NUCLEOTIDE SEQUENCE [LARGE SCALE GENOMIC DNA]</scope>
    <source>
        <strain evidence="7">225</strain>
    </source>
</reference>
<evidence type="ECO:0000313" key="7">
    <source>
        <dbReference type="Proteomes" id="UP000009236"/>
    </source>
</evidence>
<keyword evidence="3 5" id="KW-0547">Nucleotide-binding</keyword>
<accession>F6FU04</accession>
<evidence type="ECO:0000256" key="4">
    <source>
        <dbReference type="ARBA" id="ARBA00023134"/>
    </source>
</evidence>
<dbReference type="eggNOG" id="COG1920">
    <property type="taxonomic scope" value="Bacteria"/>
</dbReference>
<dbReference type="UniPathway" id="UPA00071"/>
<evidence type="ECO:0000313" key="6">
    <source>
        <dbReference type="EMBL" id="AEG45375.1"/>
    </source>
</evidence>
<dbReference type="Pfam" id="PF01983">
    <property type="entry name" value="CofC"/>
    <property type="match status" value="1"/>
</dbReference>
<dbReference type="GO" id="GO:0052645">
    <property type="term" value="P:F420-0 metabolic process"/>
    <property type="evidence" value="ECO:0007669"/>
    <property type="project" value="UniProtKB-UniRule"/>
</dbReference>
<dbReference type="RefSeq" id="WP_013839766.1">
    <property type="nucleotide sequence ID" value="NC_015588.1"/>
</dbReference>
<comment type="similarity">
    <text evidence="5">Belongs to the CofC family.</text>
</comment>
<dbReference type="Gene3D" id="3.90.550.10">
    <property type="entry name" value="Spore Coat Polysaccharide Biosynthesis Protein SpsA, Chain A"/>
    <property type="match status" value="1"/>
</dbReference>